<dbReference type="Gene3D" id="2.40.50.140">
    <property type="entry name" value="Nucleic acid-binding proteins"/>
    <property type="match status" value="1"/>
</dbReference>
<comment type="subcellular location">
    <subcellularLocation>
        <location evidence="1">Nucleus</location>
    </subcellularLocation>
</comment>
<dbReference type="SMART" id="SM00955">
    <property type="entry name" value="RNB"/>
    <property type="match status" value="1"/>
</dbReference>
<comment type="caution">
    <text evidence="8">The sequence shown here is derived from an EMBL/GenBank/DDBJ whole genome shotgun (WGS) entry which is preliminary data.</text>
</comment>
<dbReference type="InterPro" id="IPR001900">
    <property type="entry name" value="RNase_II/R"/>
</dbReference>
<dbReference type="Gene3D" id="3.40.50.1010">
    <property type="entry name" value="5'-nuclease"/>
    <property type="match status" value="1"/>
</dbReference>
<dbReference type="GO" id="GO:0016075">
    <property type="term" value="P:rRNA catabolic process"/>
    <property type="evidence" value="ECO:0007669"/>
    <property type="project" value="TreeGrafter"/>
</dbReference>
<dbReference type="Gene3D" id="2.40.50.690">
    <property type="match status" value="1"/>
</dbReference>
<dbReference type="GO" id="GO:0003723">
    <property type="term" value="F:RNA binding"/>
    <property type="evidence" value="ECO:0007669"/>
    <property type="project" value="InterPro"/>
</dbReference>
<dbReference type="InterPro" id="IPR012340">
    <property type="entry name" value="NA-bd_OB-fold"/>
</dbReference>
<reference evidence="8" key="1">
    <citation type="submission" date="2020-06" db="EMBL/GenBank/DDBJ databases">
        <authorList>
            <consortium name="Plant Systems Biology data submission"/>
        </authorList>
    </citation>
    <scope>NUCLEOTIDE SEQUENCE</scope>
    <source>
        <strain evidence="8">D6</strain>
    </source>
</reference>
<comment type="similarity">
    <text evidence="5">Belongs to the RNR ribonuclease family.</text>
</comment>
<dbReference type="GO" id="GO:0000177">
    <property type="term" value="C:cytoplasmic exosome (RNase complex)"/>
    <property type="evidence" value="ECO:0007669"/>
    <property type="project" value="TreeGrafter"/>
</dbReference>
<evidence type="ECO:0000259" key="7">
    <source>
        <dbReference type="SMART" id="SM00955"/>
    </source>
</evidence>
<dbReference type="SUPFAM" id="SSF50249">
    <property type="entry name" value="Nucleic acid-binding proteins"/>
    <property type="match status" value="2"/>
</dbReference>
<accession>A0A9N8H5A2</accession>
<gene>
    <name evidence="8" type="ORF">SEMRO_137_G064550.1</name>
</gene>
<feature type="compositionally biased region" description="Acidic residues" evidence="6">
    <location>
        <begin position="1"/>
        <end position="20"/>
    </location>
</feature>
<dbReference type="GO" id="GO:0000175">
    <property type="term" value="F:3'-5'-RNA exonuclease activity"/>
    <property type="evidence" value="ECO:0007669"/>
    <property type="project" value="TreeGrafter"/>
</dbReference>
<dbReference type="Proteomes" id="UP001153069">
    <property type="component" value="Unassembled WGS sequence"/>
</dbReference>
<dbReference type="Gene3D" id="2.40.50.700">
    <property type="match status" value="1"/>
</dbReference>
<dbReference type="GO" id="GO:0071031">
    <property type="term" value="P:nuclear mRNA surveillance of mRNA 3'-end processing"/>
    <property type="evidence" value="ECO:0007669"/>
    <property type="project" value="TreeGrafter"/>
</dbReference>
<evidence type="ECO:0000256" key="5">
    <source>
        <dbReference type="RuleBase" id="RU003901"/>
    </source>
</evidence>
<evidence type="ECO:0000256" key="1">
    <source>
        <dbReference type="ARBA" id="ARBA00004123"/>
    </source>
</evidence>
<dbReference type="EMBL" id="CAICTM010000136">
    <property type="protein sequence ID" value="CAB9502478.1"/>
    <property type="molecule type" value="Genomic_DNA"/>
</dbReference>
<dbReference type="InterPro" id="IPR022966">
    <property type="entry name" value="RNase_II/R_CS"/>
</dbReference>
<keyword evidence="9" id="KW-1185">Reference proteome</keyword>
<keyword evidence="3" id="KW-0271">Exosome</keyword>
<evidence type="ECO:0000313" key="9">
    <source>
        <dbReference type="Proteomes" id="UP001153069"/>
    </source>
</evidence>
<organism evidence="8 9">
    <name type="scientific">Seminavis robusta</name>
    <dbReference type="NCBI Taxonomy" id="568900"/>
    <lineage>
        <taxon>Eukaryota</taxon>
        <taxon>Sar</taxon>
        <taxon>Stramenopiles</taxon>
        <taxon>Ochrophyta</taxon>
        <taxon>Bacillariophyta</taxon>
        <taxon>Bacillariophyceae</taxon>
        <taxon>Bacillariophycidae</taxon>
        <taxon>Naviculales</taxon>
        <taxon>Naviculaceae</taxon>
        <taxon>Seminavis</taxon>
    </lineage>
</organism>
<evidence type="ECO:0000256" key="4">
    <source>
        <dbReference type="ARBA" id="ARBA00023242"/>
    </source>
</evidence>
<keyword evidence="2" id="KW-0698">rRNA processing</keyword>
<dbReference type="AlphaFoldDB" id="A0A9N8H5A2"/>
<dbReference type="Pfam" id="PF17849">
    <property type="entry name" value="OB_Dis3"/>
    <property type="match status" value="1"/>
</dbReference>
<feature type="region of interest" description="Disordered" evidence="6">
    <location>
        <begin position="1"/>
        <end position="27"/>
    </location>
</feature>
<dbReference type="Pfam" id="PF17215">
    <property type="entry name" value="Rrp44_S1"/>
    <property type="match status" value="1"/>
</dbReference>
<dbReference type="InterPro" id="IPR041505">
    <property type="entry name" value="Dis3_CSD2"/>
</dbReference>
<protein>
    <submittedName>
        <fullName evidence="8">Complex exonuclease RRP44 homolog A</fullName>
    </submittedName>
</protein>
<dbReference type="InterPro" id="IPR033770">
    <property type="entry name" value="RRP44_S1"/>
</dbReference>
<dbReference type="PANTHER" id="PTHR23355">
    <property type="entry name" value="RIBONUCLEASE"/>
    <property type="match status" value="1"/>
</dbReference>
<feature type="region of interest" description="Disordered" evidence="6">
    <location>
        <begin position="386"/>
        <end position="418"/>
    </location>
</feature>
<dbReference type="InterPro" id="IPR002716">
    <property type="entry name" value="PIN_dom"/>
</dbReference>
<feature type="domain" description="RNB" evidence="7">
    <location>
        <begin position="584"/>
        <end position="920"/>
    </location>
</feature>
<evidence type="ECO:0000256" key="6">
    <source>
        <dbReference type="SAM" id="MobiDB-lite"/>
    </source>
</evidence>
<dbReference type="GO" id="GO:0006364">
    <property type="term" value="P:rRNA processing"/>
    <property type="evidence" value="ECO:0007669"/>
    <property type="project" value="UniProtKB-KW"/>
</dbReference>
<feature type="region of interest" description="Disordered" evidence="6">
    <location>
        <begin position="1056"/>
        <end position="1086"/>
    </location>
</feature>
<evidence type="ECO:0000256" key="2">
    <source>
        <dbReference type="ARBA" id="ARBA00022552"/>
    </source>
</evidence>
<keyword evidence="8" id="KW-0269">Exonuclease</keyword>
<keyword evidence="8" id="KW-0378">Hydrolase</keyword>
<dbReference type="PANTHER" id="PTHR23355:SF35">
    <property type="entry name" value="EXOSOME COMPLEX EXONUCLEASE RRP44"/>
    <property type="match status" value="1"/>
</dbReference>
<dbReference type="GO" id="GO:0004519">
    <property type="term" value="F:endonuclease activity"/>
    <property type="evidence" value="ECO:0007669"/>
    <property type="project" value="TreeGrafter"/>
</dbReference>
<dbReference type="InterPro" id="IPR050180">
    <property type="entry name" value="RNR_Ribonuclease"/>
</dbReference>
<proteinExistence type="inferred from homology"/>
<feature type="compositionally biased region" description="Polar residues" evidence="6">
    <location>
        <begin position="403"/>
        <end position="412"/>
    </location>
</feature>
<keyword evidence="4" id="KW-0539">Nucleus</keyword>
<sequence length="1086" mass="120921">MSDQEDDDDKSSSMEEEEELVTTAPSLYQRPSYYRQTRKGKIIKTVQERYLRDDLGFGNYFWDPLQARRRKGAETTVGKPKAIDTVEQLVSLMQGTVKSDAGDATTQPLVLLVCDTNVLLHNLDVLIQALTGDGAPGGLTLVLPQTALQECRAQHMTLYDQAVELLRSVGGTQQAHYCGIFFPDQHHVETQISTTNTTTTTSMNDINDARLRLVAEYFGKHLQRNNNSSNSTRVIFLSDDQDSRRKAKMEQPTDKPYYEALNVKQFVGQLEKANPGLSLMDYVANYGTTQSQSPHDSTTTTTKHYFPAHLPADEVSRGVKAGRFHRGVFRSIDTFVEKGTDQMGVVTIRKGDERVAITIPGWQPRNRAMDGDVVAVALLPVEEWLPMSSSDNTNTTKTKPSSAGISQETAEPTHSELANVPDTFQDAAQTLRPTGKVVGILRRHTNLYSGSLWEPHNSSNTIAEHLPQLKDWQQEHADGSTTCIFLPVDAKVPPLLIRTTQRDRWIGQRLVVTLDSWPALSPLPCGHYTKTLGKIGDKSVETQVLLLQHHIPHEAFPASVLACLPPADYDLQQDFQATQDKDRRVDLRHLPILSIDPPGCTDIDDALHCYKMDNGNFQVGVHIADVGHYVKAGTAMDLEAANRATSTYLVDRRLDMLPSLLSTDLCSLRANVDRFAFSVLWEVTPDAQIVNVDFQKTLIHSIAALTYQEAQTMIDMPDTPENRKDKQVAAVKGLAQLARLFAKRRIDAGALTLASPEVKFVFDSESLNPTDVKAYAMLEANDLVMEFMLLANVTVGKKILRHYPTLSVLRRHPAPSRARFDDLISKAKSRGFELTIEDSKQLADSLDAAVIESDPYFNKLLRICATRCLSPAQYFCSGEYRPTEWHHYGLAAPVYTHFTSPIRRYADVCVHRLLAAAIGVAPLPSQMSSKSYMHDQTANMNRRNRGAQNAGRSSIQLHTVIFFGEGAKEEEAYVLDVETATDSEPSVRVIVPRYGIEGQVKLPIKAGDPRLIRGEHRISVEGSATIRVFDKVKVRIWVKVSPDHQRELILDLLEPSFGSESSGKNTEPEGDSDDETAPAKKKRKTT</sequence>
<feature type="compositionally biased region" description="Low complexity" evidence="6">
    <location>
        <begin position="388"/>
        <end position="402"/>
    </location>
</feature>
<dbReference type="GO" id="GO:0000176">
    <property type="term" value="C:nuclear exosome (RNase complex)"/>
    <property type="evidence" value="ECO:0007669"/>
    <property type="project" value="TreeGrafter"/>
</dbReference>
<evidence type="ECO:0000313" key="8">
    <source>
        <dbReference type="EMBL" id="CAB9502478.1"/>
    </source>
</evidence>
<dbReference type="Pfam" id="PF00773">
    <property type="entry name" value="RNB"/>
    <property type="match status" value="1"/>
</dbReference>
<evidence type="ECO:0000256" key="3">
    <source>
        <dbReference type="ARBA" id="ARBA00022835"/>
    </source>
</evidence>
<dbReference type="OrthoDB" id="372421at2759"/>
<dbReference type="PROSITE" id="PS01175">
    <property type="entry name" value="RIBONUCLEASE_II"/>
    <property type="match status" value="1"/>
</dbReference>
<keyword evidence="8" id="KW-0540">Nuclease</keyword>
<dbReference type="Pfam" id="PF13638">
    <property type="entry name" value="PIN_4"/>
    <property type="match status" value="1"/>
</dbReference>
<name>A0A9N8H5A2_9STRA</name>